<evidence type="ECO:0000313" key="17">
    <source>
        <dbReference type="Proteomes" id="UP000682877"/>
    </source>
</evidence>
<dbReference type="SMART" id="SM00340">
    <property type="entry name" value="HALZ"/>
    <property type="match status" value="1"/>
</dbReference>
<keyword evidence="6 10" id="KW-0238">DNA-binding</keyword>
<evidence type="ECO:0000256" key="7">
    <source>
        <dbReference type="ARBA" id="ARBA00023155"/>
    </source>
</evidence>
<keyword evidence="17" id="KW-1185">Reference proteome</keyword>
<dbReference type="PROSITE" id="PS51375">
    <property type="entry name" value="PPR"/>
    <property type="match status" value="6"/>
</dbReference>
<keyword evidence="5" id="KW-0805">Transcription regulation</keyword>
<evidence type="ECO:0000256" key="5">
    <source>
        <dbReference type="ARBA" id="ARBA00023015"/>
    </source>
</evidence>
<protein>
    <recommendedName>
        <fullName evidence="15">Homeobox domain-containing protein</fullName>
    </recommendedName>
</protein>
<feature type="repeat" description="PPR" evidence="11">
    <location>
        <begin position="620"/>
        <end position="654"/>
    </location>
</feature>
<evidence type="ECO:0000256" key="2">
    <source>
        <dbReference type="ARBA" id="ARBA00006074"/>
    </source>
</evidence>
<feature type="compositionally biased region" description="Low complexity" evidence="14">
    <location>
        <begin position="73"/>
        <end position="84"/>
    </location>
</feature>
<feature type="repeat" description="PPR" evidence="11">
    <location>
        <begin position="440"/>
        <end position="474"/>
    </location>
</feature>
<dbReference type="PANTHER" id="PTHR47447:SF22">
    <property type="entry name" value="TETRATRICOPEPTIDE-LIKE HELICAL DOMAIN SUPERFAMILY"/>
    <property type="match status" value="1"/>
</dbReference>
<dbReference type="EMBL" id="LR999458">
    <property type="protein sequence ID" value="CAE6214122.1"/>
    <property type="molecule type" value="Genomic_DNA"/>
</dbReference>
<feature type="repeat" description="PPR" evidence="11">
    <location>
        <begin position="475"/>
        <end position="509"/>
    </location>
</feature>
<dbReference type="GO" id="GO:0000981">
    <property type="term" value="F:DNA-binding transcription factor activity, RNA polymerase II-specific"/>
    <property type="evidence" value="ECO:0007669"/>
    <property type="project" value="InterPro"/>
</dbReference>
<evidence type="ECO:0000256" key="6">
    <source>
        <dbReference type="ARBA" id="ARBA00023125"/>
    </source>
</evidence>
<accession>A0A8S2B626</accession>
<evidence type="ECO:0000259" key="15">
    <source>
        <dbReference type="PROSITE" id="PS50071"/>
    </source>
</evidence>
<dbReference type="InterPro" id="IPR009057">
    <property type="entry name" value="Homeodomain-like_sf"/>
</dbReference>
<evidence type="ECO:0000256" key="10">
    <source>
        <dbReference type="PROSITE-ProRule" id="PRU00108"/>
    </source>
</evidence>
<evidence type="ECO:0000256" key="1">
    <source>
        <dbReference type="ARBA" id="ARBA00004123"/>
    </source>
</evidence>
<dbReference type="SUPFAM" id="SSF46689">
    <property type="entry name" value="Homeodomain-like"/>
    <property type="match status" value="1"/>
</dbReference>
<dbReference type="Gene3D" id="1.10.10.60">
    <property type="entry name" value="Homeodomain-like"/>
    <property type="match status" value="1"/>
</dbReference>
<keyword evidence="9 10" id="KW-0539">Nucleus</keyword>
<dbReference type="InterPro" id="IPR003106">
    <property type="entry name" value="Leu_zip_homeo"/>
</dbReference>
<evidence type="ECO:0000256" key="9">
    <source>
        <dbReference type="ARBA" id="ARBA00023242"/>
    </source>
</evidence>
<feature type="region of interest" description="Disordered" evidence="14">
    <location>
        <begin position="63"/>
        <end position="134"/>
    </location>
</feature>
<feature type="DNA-binding region" description="Homeobox" evidence="10">
    <location>
        <begin position="127"/>
        <end position="186"/>
    </location>
</feature>
<dbReference type="Proteomes" id="UP000682877">
    <property type="component" value="Chromosome 8"/>
</dbReference>
<comment type="similarity">
    <text evidence="2">Belongs to the HD-ZIP homeobox family. Class II subfamily.</text>
</comment>
<feature type="repeat" description="PPR" evidence="11">
    <location>
        <begin position="510"/>
        <end position="540"/>
    </location>
</feature>
<dbReference type="Pfam" id="PF02183">
    <property type="entry name" value="HALZ"/>
    <property type="match status" value="1"/>
</dbReference>
<dbReference type="InterPro" id="IPR011990">
    <property type="entry name" value="TPR-like_helical_dom_sf"/>
</dbReference>
<dbReference type="InterPro" id="IPR006712">
    <property type="entry name" value="HD-ZIP_N"/>
</dbReference>
<feature type="repeat" description="PPR" evidence="11">
    <location>
        <begin position="692"/>
        <end position="726"/>
    </location>
</feature>
<dbReference type="AlphaFoldDB" id="A0A8S2B626"/>
<dbReference type="PROSITE" id="PS50071">
    <property type="entry name" value="HOMEOBOX_2"/>
    <property type="match status" value="1"/>
</dbReference>
<dbReference type="FunFam" id="1.10.10.60:FF:000192">
    <property type="entry name" value="Homeobox-leucine zipper protein HAT22"/>
    <property type="match status" value="1"/>
</dbReference>
<dbReference type="CDD" id="cd00086">
    <property type="entry name" value="homeodomain"/>
    <property type="match status" value="1"/>
</dbReference>
<dbReference type="GO" id="GO:0043565">
    <property type="term" value="F:sequence-specific DNA binding"/>
    <property type="evidence" value="ECO:0007669"/>
    <property type="project" value="InterPro"/>
</dbReference>
<dbReference type="PROSITE" id="PS00027">
    <property type="entry name" value="HOMEOBOX_1"/>
    <property type="match status" value="1"/>
</dbReference>
<sequence>MMMGKEDLGLSLSLGFSQNNNPLQLNLNPNSSLSNNLQRYPWNQTFGPTSDLRKIDVNRFPSTTNCEEETGVSSPNSTISSTISGKRSEREGISGTGVGSGDDHDEITPDRGYSRGTSDEEEDGGETSRKKLRLSKDQSAFLEETFKEHNTLNPKQKLALAKKLNLTARQVEVWFQNRRARTKLKQTEVDCEYLKRCVEKLTEENRRLQKEAMELRTLKLSPQFYGQMTPPTTLIMCPSCERVAGPSSSNHHHNHRPVSMNAWVACAGQVGHGLNFEALRPRSVIVILDDWPSHELVLSLRFSTTVSAAERLYGQLQGCTSNLEKDLASANVTLDSTCINEVIRRCDPNQFQLGLRFFIWAGTQTSHRHSPYMYTKACDFLKIRANPDLIKDVVEAYKKEECFVSVKTMRIVLTLCNQAKLADEALWVLRKFPEFGLCADTVAYNLVIRLFADKGDLSMADMLMKEMDCVGLYPDVITYTSMINGYCNAGKIDEAWRLAKEMSKHDCVLNTVTYSRILEGVCKSGDMERALELLAEMEKEDGGGLISPNAVTYTLVIQAFCEKKRIREALLVLDRMGDRGCTPNRVTASVLIQGVLENDEDVKDLSKLIDKLVKLGGVSLSECFSSATVSLIRMKRWEEAEKIFRLMLVRGIRPDGLACSHVFRELCLSERYLDCFVLYQEIEKEDVKSTMDSDIYAVLLLGLCQQGNSWEAAKLAKSMLDKKMRLKVSHVEKIIEALKKTGDEDLMSRFSTD</sequence>
<dbReference type="GO" id="GO:0005634">
    <property type="term" value="C:nucleus"/>
    <property type="evidence" value="ECO:0007669"/>
    <property type="project" value="UniProtKB-SubCell"/>
</dbReference>
<evidence type="ECO:0000256" key="13">
    <source>
        <dbReference type="SAM" id="Coils"/>
    </source>
</evidence>
<evidence type="ECO:0000256" key="4">
    <source>
        <dbReference type="ARBA" id="ARBA00022737"/>
    </source>
</evidence>
<evidence type="ECO:0000256" key="14">
    <source>
        <dbReference type="SAM" id="MobiDB-lite"/>
    </source>
</evidence>
<reference evidence="16" key="1">
    <citation type="submission" date="2021-01" db="EMBL/GenBank/DDBJ databases">
        <authorList>
            <person name="Bezrukov I."/>
        </authorList>
    </citation>
    <scope>NUCLEOTIDE SEQUENCE</scope>
</reference>
<organism evidence="16 17">
    <name type="scientific">Arabidopsis arenosa</name>
    <name type="common">Sand rock-cress</name>
    <name type="synonym">Cardaminopsis arenosa</name>
    <dbReference type="NCBI Taxonomy" id="38785"/>
    <lineage>
        <taxon>Eukaryota</taxon>
        <taxon>Viridiplantae</taxon>
        <taxon>Streptophyta</taxon>
        <taxon>Embryophyta</taxon>
        <taxon>Tracheophyta</taxon>
        <taxon>Spermatophyta</taxon>
        <taxon>Magnoliopsida</taxon>
        <taxon>eudicotyledons</taxon>
        <taxon>Gunneridae</taxon>
        <taxon>Pentapetalae</taxon>
        <taxon>rosids</taxon>
        <taxon>malvids</taxon>
        <taxon>Brassicales</taxon>
        <taxon>Brassicaceae</taxon>
        <taxon>Camelineae</taxon>
        <taxon>Arabidopsis</taxon>
    </lineage>
</organism>
<dbReference type="InterPro" id="IPR017970">
    <property type="entry name" value="Homeobox_CS"/>
</dbReference>
<keyword evidence="7 10" id="KW-0371">Homeobox</keyword>
<keyword evidence="13" id="KW-0175">Coiled coil</keyword>
<dbReference type="PANTHER" id="PTHR47447">
    <property type="entry name" value="OS03G0856100 PROTEIN"/>
    <property type="match status" value="1"/>
</dbReference>
<feature type="repeat" description="PPR" evidence="11">
    <location>
        <begin position="549"/>
        <end position="583"/>
    </location>
</feature>
<dbReference type="Pfam" id="PF01535">
    <property type="entry name" value="PPR"/>
    <property type="match status" value="2"/>
</dbReference>
<dbReference type="Pfam" id="PF13041">
    <property type="entry name" value="PPR_2"/>
    <property type="match status" value="2"/>
</dbReference>
<name>A0A8S2B626_ARAAE</name>
<dbReference type="NCBIfam" id="TIGR00756">
    <property type="entry name" value="PPR"/>
    <property type="match status" value="5"/>
</dbReference>
<evidence type="ECO:0000256" key="12">
    <source>
        <dbReference type="RuleBase" id="RU000682"/>
    </source>
</evidence>
<evidence type="ECO:0000256" key="8">
    <source>
        <dbReference type="ARBA" id="ARBA00023163"/>
    </source>
</evidence>
<dbReference type="InterPro" id="IPR002885">
    <property type="entry name" value="PPR_rpt"/>
</dbReference>
<dbReference type="Gene3D" id="1.25.40.10">
    <property type="entry name" value="Tetratricopeptide repeat domain"/>
    <property type="match status" value="4"/>
</dbReference>
<keyword evidence="8" id="KW-0804">Transcription</keyword>
<evidence type="ECO:0000256" key="11">
    <source>
        <dbReference type="PROSITE-ProRule" id="PRU00708"/>
    </source>
</evidence>
<evidence type="ECO:0000313" key="16">
    <source>
        <dbReference type="EMBL" id="CAE6214122.1"/>
    </source>
</evidence>
<proteinExistence type="inferred from homology"/>
<comment type="subcellular location">
    <subcellularLocation>
        <location evidence="1 10 12">Nucleus</location>
    </subcellularLocation>
</comment>
<feature type="domain" description="Homeobox" evidence="15">
    <location>
        <begin position="125"/>
        <end position="185"/>
    </location>
</feature>
<keyword evidence="4" id="KW-0677">Repeat</keyword>
<gene>
    <name evidence="16" type="ORF">AARE701A_LOCUS20277</name>
</gene>
<dbReference type="SMART" id="SM00389">
    <property type="entry name" value="HOX"/>
    <property type="match status" value="1"/>
</dbReference>
<dbReference type="Pfam" id="PF04618">
    <property type="entry name" value="HD-ZIP_N"/>
    <property type="match status" value="1"/>
</dbReference>
<evidence type="ECO:0000256" key="3">
    <source>
        <dbReference type="ARBA" id="ARBA00007626"/>
    </source>
</evidence>
<dbReference type="Pfam" id="PF00046">
    <property type="entry name" value="Homeodomain"/>
    <property type="match status" value="1"/>
</dbReference>
<comment type="similarity">
    <text evidence="3">Belongs to the PPR family. P subfamily.</text>
</comment>
<dbReference type="InterPro" id="IPR001356">
    <property type="entry name" value="HD"/>
</dbReference>
<feature type="coiled-coil region" evidence="13">
    <location>
        <begin position="191"/>
        <end position="218"/>
    </location>
</feature>